<protein>
    <submittedName>
        <fullName evidence="2">Uncharacterized protein</fullName>
    </submittedName>
</protein>
<name>A0ABN2MLP3_9MICO</name>
<reference evidence="3" key="1">
    <citation type="journal article" date="2019" name="Int. J. Syst. Evol. Microbiol.">
        <title>The Global Catalogue of Microorganisms (GCM) 10K type strain sequencing project: providing services to taxonomists for standard genome sequencing and annotation.</title>
        <authorList>
            <consortium name="The Broad Institute Genomics Platform"/>
            <consortium name="The Broad Institute Genome Sequencing Center for Infectious Disease"/>
            <person name="Wu L."/>
            <person name="Ma J."/>
        </authorList>
    </citation>
    <scope>NUCLEOTIDE SEQUENCE [LARGE SCALE GENOMIC DNA]</scope>
    <source>
        <strain evidence="3">JCM 14323</strain>
    </source>
</reference>
<sequence>MSTMGRHARIAHGQVSVNRVHFVAADADDARAQFAAAMGRDRADRGLARATAAARESVRGLETGTPGKTLDAGLSR</sequence>
<evidence type="ECO:0000256" key="1">
    <source>
        <dbReference type="SAM" id="MobiDB-lite"/>
    </source>
</evidence>
<organism evidence="2 3">
    <name type="scientific">Agromyces salentinus</name>
    <dbReference type="NCBI Taxonomy" id="269421"/>
    <lineage>
        <taxon>Bacteria</taxon>
        <taxon>Bacillati</taxon>
        <taxon>Actinomycetota</taxon>
        <taxon>Actinomycetes</taxon>
        <taxon>Micrococcales</taxon>
        <taxon>Microbacteriaceae</taxon>
        <taxon>Agromyces</taxon>
    </lineage>
</organism>
<comment type="caution">
    <text evidence="2">The sequence shown here is derived from an EMBL/GenBank/DDBJ whole genome shotgun (WGS) entry which is preliminary data.</text>
</comment>
<proteinExistence type="predicted"/>
<evidence type="ECO:0000313" key="3">
    <source>
        <dbReference type="Proteomes" id="UP001501746"/>
    </source>
</evidence>
<feature type="region of interest" description="Disordered" evidence="1">
    <location>
        <begin position="53"/>
        <end position="76"/>
    </location>
</feature>
<evidence type="ECO:0000313" key="2">
    <source>
        <dbReference type="EMBL" id="GAA1831688.1"/>
    </source>
</evidence>
<gene>
    <name evidence="2" type="ORF">GCM10009750_14600</name>
</gene>
<dbReference type="Proteomes" id="UP001501746">
    <property type="component" value="Unassembled WGS sequence"/>
</dbReference>
<accession>A0ABN2MLP3</accession>
<keyword evidence="3" id="KW-1185">Reference proteome</keyword>
<dbReference type="EMBL" id="BAAANK010000003">
    <property type="protein sequence ID" value="GAA1831688.1"/>
    <property type="molecule type" value="Genomic_DNA"/>
</dbReference>